<evidence type="ECO:0000259" key="2">
    <source>
        <dbReference type="Pfam" id="PF00536"/>
    </source>
</evidence>
<dbReference type="Pfam" id="PF00536">
    <property type="entry name" value="SAM_1"/>
    <property type="match status" value="1"/>
</dbReference>
<protein>
    <recommendedName>
        <fullName evidence="2">SAM domain-containing protein</fullName>
    </recommendedName>
</protein>
<proteinExistence type="predicted"/>
<dbReference type="STRING" id="914237.A0A1E1KE50"/>
<dbReference type="InParanoid" id="A0A1E1KE50"/>
<evidence type="ECO:0000313" key="4">
    <source>
        <dbReference type="Proteomes" id="UP000178129"/>
    </source>
</evidence>
<dbReference type="Proteomes" id="UP000178129">
    <property type="component" value="Unassembled WGS sequence"/>
</dbReference>
<reference evidence="4" key="1">
    <citation type="submission" date="2016-03" db="EMBL/GenBank/DDBJ databases">
        <authorList>
            <person name="Ploux O."/>
        </authorList>
    </citation>
    <scope>NUCLEOTIDE SEQUENCE [LARGE SCALE GENOMIC DNA]</scope>
    <source>
        <strain evidence="4">UK7</strain>
    </source>
</reference>
<dbReference type="AlphaFoldDB" id="A0A1E1KE50"/>
<dbReference type="InterPro" id="IPR001660">
    <property type="entry name" value="SAM"/>
</dbReference>
<keyword evidence="4" id="KW-1185">Reference proteome</keyword>
<sequence length="171" mass="18919">MTAELEAALMSLGLEEYLERFQESGFKDWESLSKIAESQLSSLDVRLGHRRRLQRAIASGRLWPENTPLPRGPDLNQRIRDWLVEEIHTPEGSDFPESESQTSAPAQADLMYHRHGSQTSSENSSLQSIPSEGKVLSEQKPRSLVTTGNTSGSKSATLRRTGPKDTGQGVT</sequence>
<evidence type="ECO:0000313" key="3">
    <source>
        <dbReference type="EMBL" id="CZS96318.1"/>
    </source>
</evidence>
<name>A0A1E1KE50_9HELO</name>
<feature type="compositionally biased region" description="Low complexity" evidence="1">
    <location>
        <begin position="117"/>
        <end position="128"/>
    </location>
</feature>
<dbReference type="SUPFAM" id="SSF47769">
    <property type="entry name" value="SAM/Pointed domain"/>
    <property type="match status" value="1"/>
</dbReference>
<feature type="domain" description="SAM" evidence="2">
    <location>
        <begin position="9"/>
        <end position="58"/>
    </location>
</feature>
<feature type="region of interest" description="Disordered" evidence="1">
    <location>
        <begin position="80"/>
        <end position="171"/>
    </location>
</feature>
<comment type="caution">
    <text evidence="3">The sequence shown here is derived from an EMBL/GenBank/DDBJ whole genome shotgun (WGS) entry which is preliminary data.</text>
</comment>
<feature type="compositionally biased region" description="Basic and acidic residues" evidence="1">
    <location>
        <begin position="80"/>
        <end position="91"/>
    </location>
</feature>
<dbReference type="InterPro" id="IPR013761">
    <property type="entry name" value="SAM/pointed_sf"/>
</dbReference>
<evidence type="ECO:0000256" key="1">
    <source>
        <dbReference type="SAM" id="MobiDB-lite"/>
    </source>
</evidence>
<gene>
    <name evidence="3" type="ORF">RCO7_04948</name>
</gene>
<dbReference type="Gene3D" id="1.10.150.50">
    <property type="entry name" value="Transcription Factor, Ets-1"/>
    <property type="match status" value="1"/>
</dbReference>
<organism evidence="3 4">
    <name type="scientific">Rhynchosporium graminicola</name>
    <dbReference type="NCBI Taxonomy" id="2792576"/>
    <lineage>
        <taxon>Eukaryota</taxon>
        <taxon>Fungi</taxon>
        <taxon>Dikarya</taxon>
        <taxon>Ascomycota</taxon>
        <taxon>Pezizomycotina</taxon>
        <taxon>Leotiomycetes</taxon>
        <taxon>Helotiales</taxon>
        <taxon>Ploettnerulaceae</taxon>
        <taxon>Rhynchosporium</taxon>
    </lineage>
</organism>
<dbReference type="EMBL" id="FJUW01000012">
    <property type="protein sequence ID" value="CZS96318.1"/>
    <property type="molecule type" value="Genomic_DNA"/>
</dbReference>
<feature type="compositionally biased region" description="Polar residues" evidence="1">
    <location>
        <begin position="144"/>
        <end position="158"/>
    </location>
</feature>
<accession>A0A1E1KE50</accession>